<evidence type="ECO:0000313" key="1">
    <source>
        <dbReference type="EMBL" id="KOB58250.1"/>
    </source>
</evidence>
<accession>A0A0L7K594</accession>
<dbReference type="AlphaFoldDB" id="A0A0L7K594"/>
<proteinExistence type="predicted"/>
<evidence type="ECO:0000313" key="2">
    <source>
        <dbReference type="Proteomes" id="UP000037510"/>
    </source>
</evidence>
<reference evidence="1 2" key="1">
    <citation type="journal article" date="2015" name="Genome Biol. Evol.">
        <title>The genome of winter moth (Operophtera brumata) provides a genomic perspective on sexual dimorphism and phenology.</title>
        <authorList>
            <person name="Derks M.F."/>
            <person name="Smit S."/>
            <person name="Salis L."/>
            <person name="Schijlen E."/>
            <person name="Bossers A."/>
            <person name="Mateman C."/>
            <person name="Pijl A.S."/>
            <person name="de Ridder D."/>
            <person name="Groenen M.A."/>
            <person name="Visser M.E."/>
            <person name="Megens H.J."/>
        </authorList>
    </citation>
    <scope>NUCLEOTIDE SEQUENCE [LARGE SCALE GENOMIC DNA]</scope>
    <source>
        <strain evidence="1">WM2013NL</strain>
        <tissue evidence="1">Head and thorax</tissue>
    </source>
</reference>
<sequence length="156" mass="17520">MLSKLLQPCRFHVVKLLALKAPQKQCIRTVWGIPASQYDIPISNKFKMGYVDVVFSTNSRANISRTMNLRYPTVHKVVIINQRYEPWPEMQDVLDKMITAEKRALVRMQSCNTTSKTKRSSLFSSGKGVEIGVPPNIINPLGWGAFSHTTAPTAAD</sequence>
<name>A0A0L7K594_OPEBR</name>
<dbReference type="EMBL" id="JTDY01010314">
    <property type="protein sequence ID" value="KOB58250.1"/>
    <property type="molecule type" value="Genomic_DNA"/>
</dbReference>
<gene>
    <name evidence="1" type="ORF">OBRU01_23040</name>
</gene>
<comment type="caution">
    <text evidence="1">The sequence shown here is derived from an EMBL/GenBank/DDBJ whole genome shotgun (WGS) entry which is preliminary data.</text>
</comment>
<dbReference type="Proteomes" id="UP000037510">
    <property type="component" value="Unassembled WGS sequence"/>
</dbReference>
<protein>
    <submittedName>
        <fullName evidence="1">Uncharacterized protein</fullName>
    </submittedName>
</protein>
<keyword evidence="2" id="KW-1185">Reference proteome</keyword>
<organism evidence="1 2">
    <name type="scientific">Operophtera brumata</name>
    <name type="common">Winter moth</name>
    <name type="synonym">Phalaena brumata</name>
    <dbReference type="NCBI Taxonomy" id="104452"/>
    <lineage>
        <taxon>Eukaryota</taxon>
        <taxon>Metazoa</taxon>
        <taxon>Ecdysozoa</taxon>
        <taxon>Arthropoda</taxon>
        <taxon>Hexapoda</taxon>
        <taxon>Insecta</taxon>
        <taxon>Pterygota</taxon>
        <taxon>Neoptera</taxon>
        <taxon>Endopterygota</taxon>
        <taxon>Lepidoptera</taxon>
        <taxon>Glossata</taxon>
        <taxon>Ditrysia</taxon>
        <taxon>Geometroidea</taxon>
        <taxon>Geometridae</taxon>
        <taxon>Larentiinae</taxon>
        <taxon>Operophtera</taxon>
    </lineage>
</organism>